<evidence type="ECO:0000256" key="1">
    <source>
        <dbReference type="SAM" id="Phobius"/>
    </source>
</evidence>
<feature type="transmembrane region" description="Helical" evidence="1">
    <location>
        <begin position="186"/>
        <end position="203"/>
    </location>
</feature>
<accession>A0A1G6NTW1</accession>
<evidence type="ECO:0000313" key="3">
    <source>
        <dbReference type="EMBL" id="SDC71450.1"/>
    </source>
</evidence>
<name>A0A1G6NTW1_9BACT</name>
<dbReference type="RefSeq" id="WP_091404707.1">
    <property type="nucleotide sequence ID" value="NZ_FMYV01000006.1"/>
</dbReference>
<dbReference type="Proteomes" id="UP000199322">
    <property type="component" value="Unassembled WGS sequence"/>
</dbReference>
<feature type="transmembrane region" description="Helical" evidence="1">
    <location>
        <begin position="160"/>
        <end position="179"/>
    </location>
</feature>
<keyword evidence="3" id="KW-0645">Protease</keyword>
<keyword evidence="1" id="KW-0812">Transmembrane</keyword>
<dbReference type="GO" id="GO:0080120">
    <property type="term" value="P:CAAX-box protein maturation"/>
    <property type="evidence" value="ECO:0007669"/>
    <property type="project" value="UniProtKB-ARBA"/>
</dbReference>
<keyword evidence="4" id="KW-1185">Reference proteome</keyword>
<evidence type="ECO:0000259" key="2">
    <source>
        <dbReference type="Pfam" id="PF02517"/>
    </source>
</evidence>
<reference evidence="3 4" key="1">
    <citation type="submission" date="2016-10" db="EMBL/GenBank/DDBJ databases">
        <authorList>
            <person name="de Groot N.N."/>
        </authorList>
    </citation>
    <scope>NUCLEOTIDE SEQUENCE [LARGE SCALE GENOMIC DNA]</scope>
    <source>
        <strain evidence="3 4">WG14</strain>
    </source>
</reference>
<dbReference type="InterPro" id="IPR003675">
    <property type="entry name" value="Rce1/LyrA-like_dom"/>
</dbReference>
<dbReference type="EMBL" id="FMYV01000006">
    <property type="protein sequence ID" value="SDC71450.1"/>
    <property type="molecule type" value="Genomic_DNA"/>
</dbReference>
<dbReference type="GO" id="GO:0004175">
    <property type="term" value="F:endopeptidase activity"/>
    <property type="evidence" value="ECO:0007669"/>
    <property type="project" value="UniProtKB-ARBA"/>
</dbReference>
<keyword evidence="3" id="KW-0378">Hydrolase</keyword>
<dbReference type="PANTHER" id="PTHR39430">
    <property type="entry name" value="MEMBRANE-ASSOCIATED PROTEASE-RELATED"/>
    <property type="match status" value="1"/>
</dbReference>
<feature type="domain" description="CAAX prenyl protease 2/Lysostaphin resistance protein A-like" evidence="2">
    <location>
        <begin position="131"/>
        <end position="221"/>
    </location>
</feature>
<feature type="transmembrane region" description="Helical" evidence="1">
    <location>
        <begin position="64"/>
        <end position="86"/>
    </location>
</feature>
<dbReference type="STRING" id="28234.SAMN04488588_1665"/>
<protein>
    <submittedName>
        <fullName evidence="3">CAAX protease self-immunity</fullName>
    </submittedName>
</protein>
<feature type="transmembrane region" description="Helical" evidence="1">
    <location>
        <begin position="209"/>
        <end position="228"/>
    </location>
</feature>
<organism evidence="3 4">
    <name type="scientific">Geotoga petraea</name>
    <dbReference type="NCBI Taxonomy" id="28234"/>
    <lineage>
        <taxon>Bacteria</taxon>
        <taxon>Thermotogati</taxon>
        <taxon>Thermotogota</taxon>
        <taxon>Thermotogae</taxon>
        <taxon>Petrotogales</taxon>
        <taxon>Petrotogaceae</taxon>
        <taxon>Geotoga</taxon>
    </lineage>
</organism>
<feature type="transmembrane region" description="Helical" evidence="1">
    <location>
        <begin position="131"/>
        <end position="154"/>
    </location>
</feature>
<gene>
    <name evidence="3" type="ORF">SAMN04488588_1665</name>
</gene>
<evidence type="ECO:0000313" key="4">
    <source>
        <dbReference type="Proteomes" id="UP000199322"/>
    </source>
</evidence>
<feature type="transmembrane region" description="Helical" evidence="1">
    <location>
        <begin position="28"/>
        <end position="44"/>
    </location>
</feature>
<keyword evidence="1" id="KW-1133">Transmembrane helix</keyword>
<sequence length="229" mass="27779">MDKKIFLFLIVLFLVIQKIISVIVPYNLFMYVLIGAFFYFLYKSKKYLKMISFSWVEKNRIFKFVFEVILYTVILYLIIFVYQWLLSLNDNLFYFFNFNWDIINNISTLNLQKIEMQIFDKTNIIIKNIDIILSIIYIPIAIIYEEILFRGVIYGFLKKYLKFNTLISIFITSILFSFMHSNSINIIDFLNIFILGMFLNYIYIKKENILYPIMIHFVYNSLILIFLYI</sequence>
<dbReference type="Pfam" id="PF02517">
    <property type="entry name" value="Rce1-like"/>
    <property type="match status" value="1"/>
</dbReference>
<dbReference type="AlphaFoldDB" id="A0A1G6NTW1"/>
<proteinExistence type="predicted"/>
<dbReference type="PANTHER" id="PTHR39430:SF1">
    <property type="entry name" value="PROTEASE"/>
    <property type="match status" value="1"/>
</dbReference>
<keyword evidence="1" id="KW-0472">Membrane</keyword>
<dbReference type="GO" id="GO:0006508">
    <property type="term" value="P:proteolysis"/>
    <property type="evidence" value="ECO:0007669"/>
    <property type="project" value="UniProtKB-KW"/>
</dbReference>